<organism evidence="3 4">
    <name type="scientific">Chenuda virus</name>
    <dbReference type="NCBI Taxonomy" id="40065"/>
    <lineage>
        <taxon>Viruses</taxon>
        <taxon>Riboviria</taxon>
        <taxon>Orthornavirae</taxon>
        <taxon>Duplornaviricota</taxon>
        <taxon>Resentoviricetes</taxon>
        <taxon>Reovirales</taxon>
        <taxon>Sedoreoviridae</taxon>
        <taxon>Orbivirus</taxon>
        <taxon>Orbivirus chenudaense</taxon>
    </lineage>
</organism>
<keyword evidence="4" id="KW-1185">Reference proteome</keyword>
<dbReference type="Proteomes" id="UP000203679">
    <property type="component" value="Genome"/>
</dbReference>
<dbReference type="KEGG" id="vg:25067790"/>
<dbReference type="InterPro" id="IPR002630">
    <property type="entry name" value="Orbi_NS1"/>
</dbReference>
<dbReference type="GeneID" id="25067790"/>
<evidence type="ECO:0000313" key="4">
    <source>
        <dbReference type="Proteomes" id="UP000203679"/>
    </source>
</evidence>
<evidence type="ECO:0000256" key="2">
    <source>
        <dbReference type="SAM" id="MobiDB-lite"/>
    </source>
</evidence>
<sequence>MEAFARNFRLTDEQVNALEFFEQFAQLWRCMHRRHDCRLDGRCVLENFHQIVNDVGVLRDAEKAERVATIIQRALANRREVWNQVLQAVQRGMVTSPSAAHQFFQAQHDVARGRVSARSIAWEGAEPDRVYYDDSRTLLPHLFVPTVNGECIEVLDGVRVGRYLLLFHDRLPAGVSFTYQREPAVLAITNHYLRWAAEAPRVGDELNVTWVVFLPFALRPLFDVTPFLPIIRTLDADTAFIRAQDTAHASRLFFQRFAVEGLGLHDVITLFERRLRGASLLELHLQNAMDLETVFFPTALMRGWFSGIYADAEVLPWFGSREHCQACFISTNTRHARILSVDSRMADYVEGDALRSLRAIRHGGADLEGISMTALAQDEMLTRVGDHWCAYPCRSPKEAVIVTATLLHKFLRGGGLAGEFLRLLAIDTISRAFLYWSPTGSDLAALFHLQLCTVSGEHCESVVATEDFRDLGRFLDALMRVRVRGSITQRAMYRSLLSAAFFALTRCVPAAARPTITPPRPRTVDNRRVRPPPPRR</sequence>
<gene>
    <name evidence="3" type="primary">NS1</name>
</gene>
<dbReference type="Pfam" id="PF01718">
    <property type="entry name" value="Orbi_NS1"/>
    <property type="match status" value="1"/>
</dbReference>
<dbReference type="OrthoDB" id="4830at10239"/>
<dbReference type="EMBL" id="KP268798">
    <property type="protein sequence ID" value="AKP24089.1"/>
    <property type="molecule type" value="Genomic_RNA"/>
</dbReference>
<protein>
    <recommendedName>
        <fullName evidence="1">Non-structural protein NS1</fullName>
    </recommendedName>
</protein>
<reference evidence="3 4" key="1">
    <citation type="journal article" date="2015" name="Viruses">
        <title>Genetic characterization of the tick-borne orbiviruses.</title>
        <authorList>
            <person name="Belaganahalli M.N."/>
            <person name="Maan S."/>
            <person name="Maan N.S."/>
            <person name="Brownlie J."/>
            <person name="Tesh R."/>
            <person name="Attoui H."/>
            <person name="Mertens P.P."/>
        </authorList>
    </citation>
    <scope>NUCLEOTIDE SEQUENCE [LARGE SCALE GENOMIC DNA]</scope>
    <source>
        <strain evidence="3">EGY1954/01</strain>
    </source>
</reference>
<name>A0A0H4M5B6_9REOV</name>
<dbReference type="RefSeq" id="YP_009158882.1">
    <property type="nucleotide sequence ID" value="NC_027538.1"/>
</dbReference>
<evidence type="ECO:0000256" key="1">
    <source>
        <dbReference type="ARBA" id="ARBA00014071"/>
    </source>
</evidence>
<feature type="region of interest" description="Disordered" evidence="2">
    <location>
        <begin position="513"/>
        <end position="536"/>
    </location>
</feature>
<accession>A0A0H4M5B6</accession>
<evidence type="ECO:0000313" key="3">
    <source>
        <dbReference type="EMBL" id="AKP24089.1"/>
    </source>
</evidence>
<proteinExistence type="predicted"/>